<dbReference type="EMBL" id="KB096365">
    <property type="protein sequence ID" value="ESO05432.1"/>
    <property type="molecule type" value="Genomic_DNA"/>
</dbReference>
<accession>T1F4R6</accession>
<dbReference type="InterPro" id="IPR036397">
    <property type="entry name" value="RNaseH_sf"/>
</dbReference>
<dbReference type="InterPro" id="IPR002156">
    <property type="entry name" value="RNaseH_domain"/>
</dbReference>
<dbReference type="OrthoDB" id="6154617at2759"/>
<sequence length="158" mass="17961">MSLASEKNVFNFSCLPPNDDHVSKPNRHTIHDNLNDNNGKKIILIWIPSHIGIEDNEEVDQLASQAHNISISNLPIPHNDLRFWTIKVSMEKWQLEWNQTSNFLKLSTPFLSQKNEFKASDPPPCIIVHLLLISSSYSLRSLMNLLFIYSGSCSDGCT</sequence>
<evidence type="ECO:0000313" key="3">
    <source>
        <dbReference type="EnsemblMetazoa" id="HelroP171833"/>
    </source>
</evidence>
<dbReference type="Proteomes" id="UP000015101">
    <property type="component" value="Unassembled WGS sequence"/>
</dbReference>
<dbReference type="InterPro" id="IPR012337">
    <property type="entry name" value="RNaseH-like_sf"/>
</dbReference>
<protein>
    <recommendedName>
        <fullName evidence="1">RNase H type-1 domain-containing protein</fullName>
    </recommendedName>
</protein>
<dbReference type="HOGENOM" id="CLU_1671234_0_0_1"/>
<reference evidence="4" key="1">
    <citation type="submission" date="2012-12" db="EMBL/GenBank/DDBJ databases">
        <authorList>
            <person name="Hellsten U."/>
            <person name="Grimwood J."/>
            <person name="Chapman J.A."/>
            <person name="Shapiro H."/>
            <person name="Aerts A."/>
            <person name="Otillar R.P."/>
            <person name="Terry A.Y."/>
            <person name="Boore J.L."/>
            <person name="Simakov O."/>
            <person name="Marletaz F."/>
            <person name="Cho S.-J."/>
            <person name="Edsinger-Gonzales E."/>
            <person name="Havlak P."/>
            <person name="Kuo D.-H."/>
            <person name="Larsson T."/>
            <person name="Lv J."/>
            <person name="Arendt D."/>
            <person name="Savage R."/>
            <person name="Osoegawa K."/>
            <person name="de Jong P."/>
            <person name="Lindberg D.R."/>
            <person name="Seaver E.C."/>
            <person name="Weisblat D.A."/>
            <person name="Putnam N.H."/>
            <person name="Grigoriev I.V."/>
            <person name="Rokhsar D.S."/>
        </authorList>
    </citation>
    <scope>NUCLEOTIDE SEQUENCE</scope>
</reference>
<gene>
    <name evidence="3" type="primary">20203815</name>
    <name evidence="2" type="ORF">HELRODRAFT_171833</name>
</gene>
<dbReference type="GO" id="GO:0003676">
    <property type="term" value="F:nucleic acid binding"/>
    <property type="evidence" value="ECO:0007669"/>
    <property type="project" value="InterPro"/>
</dbReference>
<dbReference type="GO" id="GO:0004523">
    <property type="term" value="F:RNA-DNA hybrid ribonuclease activity"/>
    <property type="evidence" value="ECO:0007669"/>
    <property type="project" value="InterPro"/>
</dbReference>
<dbReference type="EnsemblMetazoa" id="HelroT171833">
    <property type="protein sequence ID" value="HelroP171833"/>
    <property type="gene ID" value="HelroG171833"/>
</dbReference>
<dbReference type="SUPFAM" id="SSF53098">
    <property type="entry name" value="Ribonuclease H-like"/>
    <property type="match status" value="1"/>
</dbReference>
<keyword evidence="4" id="KW-1185">Reference proteome</keyword>
<feature type="domain" description="RNase H type-1" evidence="1">
    <location>
        <begin position="1"/>
        <end position="68"/>
    </location>
</feature>
<evidence type="ECO:0000259" key="1">
    <source>
        <dbReference type="PROSITE" id="PS50879"/>
    </source>
</evidence>
<reference evidence="2 4" key="2">
    <citation type="journal article" date="2013" name="Nature">
        <title>Insights into bilaterian evolution from three spiralian genomes.</title>
        <authorList>
            <person name="Simakov O."/>
            <person name="Marletaz F."/>
            <person name="Cho S.J."/>
            <person name="Edsinger-Gonzales E."/>
            <person name="Havlak P."/>
            <person name="Hellsten U."/>
            <person name="Kuo D.H."/>
            <person name="Larsson T."/>
            <person name="Lv J."/>
            <person name="Arendt D."/>
            <person name="Savage R."/>
            <person name="Osoegawa K."/>
            <person name="de Jong P."/>
            <person name="Grimwood J."/>
            <person name="Chapman J.A."/>
            <person name="Shapiro H."/>
            <person name="Aerts A."/>
            <person name="Otillar R.P."/>
            <person name="Terry A.Y."/>
            <person name="Boore J.L."/>
            <person name="Grigoriev I.V."/>
            <person name="Lindberg D.R."/>
            <person name="Seaver E.C."/>
            <person name="Weisblat D.A."/>
            <person name="Putnam N.H."/>
            <person name="Rokhsar D.S."/>
        </authorList>
    </citation>
    <scope>NUCLEOTIDE SEQUENCE</scope>
</reference>
<evidence type="ECO:0000313" key="4">
    <source>
        <dbReference type="Proteomes" id="UP000015101"/>
    </source>
</evidence>
<dbReference type="Gene3D" id="3.30.420.10">
    <property type="entry name" value="Ribonuclease H-like superfamily/Ribonuclease H"/>
    <property type="match status" value="1"/>
</dbReference>
<dbReference type="PROSITE" id="PS50879">
    <property type="entry name" value="RNASE_H_1"/>
    <property type="match status" value="1"/>
</dbReference>
<proteinExistence type="predicted"/>
<name>T1F4R6_HELRO</name>
<evidence type="ECO:0000313" key="2">
    <source>
        <dbReference type="EMBL" id="ESO05432.1"/>
    </source>
</evidence>
<dbReference type="EMBL" id="AMQM01003942">
    <property type="status" value="NOT_ANNOTATED_CDS"/>
    <property type="molecule type" value="Genomic_DNA"/>
</dbReference>
<dbReference type="GeneID" id="20203815"/>
<organism evidence="3 4">
    <name type="scientific">Helobdella robusta</name>
    <name type="common">Californian leech</name>
    <dbReference type="NCBI Taxonomy" id="6412"/>
    <lineage>
        <taxon>Eukaryota</taxon>
        <taxon>Metazoa</taxon>
        <taxon>Spiralia</taxon>
        <taxon>Lophotrochozoa</taxon>
        <taxon>Annelida</taxon>
        <taxon>Clitellata</taxon>
        <taxon>Hirudinea</taxon>
        <taxon>Rhynchobdellida</taxon>
        <taxon>Glossiphoniidae</taxon>
        <taxon>Helobdella</taxon>
    </lineage>
</organism>
<reference evidence="3" key="3">
    <citation type="submission" date="2015-06" db="UniProtKB">
        <authorList>
            <consortium name="EnsemblMetazoa"/>
        </authorList>
    </citation>
    <scope>IDENTIFICATION</scope>
</reference>
<dbReference type="KEGG" id="hro:HELRODRAFT_171833"/>
<dbReference type="CTD" id="20203815"/>
<dbReference type="InParanoid" id="T1F4R6"/>
<dbReference type="AlphaFoldDB" id="T1F4R6"/>
<dbReference type="RefSeq" id="XP_009016747.1">
    <property type="nucleotide sequence ID" value="XM_009018499.1"/>
</dbReference>